<comment type="caution">
    <text evidence="4">The sequence shown here is derived from an EMBL/GenBank/DDBJ whole genome shotgun (WGS) entry which is preliminary data.</text>
</comment>
<dbReference type="Proteomes" id="UP000587991">
    <property type="component" value="Unassembled WGS sequence"/>
</dbReference>
<sequence length="200" mass="21913">MKLYFAPGACSLVPHIIIKATNQDVELVKVSKYKTPDGGDFFQINPKGSVPALQLDDGSVLTEGPIIVQYLADRAGEVSLMPAAGSMARYRVMEWQNYITSELHKGFSPMFNPAADEATKAYHHATLLKKFAWVDQQLAGKTWLTGDTFTAADAYLFVVSGWARYVNMDTQQFANLSAFLQRAAAMPAVQAAMKEEGLLG</sequence>
<feature type="domain" description="GST C-terminal" evidence="3">
    <location>
        <begin position="85"/>
        <end position="200"/>
    </location>
</feature>
<dbReference type="SFLD" id="SFLDS00019">
    <property type="entry name" value="Glutathione_Transferase_(cytos"/>
    <property type="match status" value="1"/>
</dbReference>
<comment type="similarity">
    <text evidence="1">Belongs to the GST superfamily.</text>
</comment>
<dbReference type="SFLD" id="SFLDG00358">
    <property type="entry name" value="Main_(cytGST)"/>
    <property type="match status" value="1"/>
</dbReference>
<proteinExistence type="inferred from homology"/>
<dbReference type="RefSeq" id="WP_168878591.1">
    <property type="nucleotide sequence ID" value="NZ_JABAIM010000005.1"/>
</dbReference>
<dbReference type="PROSITE" id="PS50404">
    <property type="entry name" value="GST_NTER"/>
    <property type="match status" value="1"/>
</dbReference>
<dbReference type="GO" id="GO:0004364">
    <property type="term" value="F:glutathione transferase activity"/>
    <property type="evidence" value="ECO:0007669"/>
    <property type="project" value="UniProtKB-EC"/>
</dbReference>
<protein>
    <submittedName>
        <fullName evidence="4">Glutathione transferase GstA</fullName>
        <ecNumber evidence="4">2.5.1.18</ecNumber>
    </submittedName>
</protein>
<keyword evidence="4" id="KW-0808">Transferase</keyword>
<dbReference type="PANTHER" id="PTHR44051:SF8">
    <property type="entry name" value="GLUTATHIONE S-TRANSFERASE GSTA"/>
    <property type="match status" value="1"/>
</dbReference>
<dbReference type="InterPro" id="IPR004046">
    <property type="entry name" value="GST_C"/>
</dbReference>
<dbReference type="SUPFAM" id="SSF52833">
    <property type="entry name" value="Thioredoxin-like"/>
    <property type="match status" value="1"/>
</dbReference>
<dbReference type="Pfam" id="PF02798">
    <property type="entry name" value="GST_N"/>
    <property type="match status" value="1"/>
</dbReference>
<feature type="domain" description="GST N-terminal" evidence="2">
    <location>
        <begin position="1"/>
        <end position="79"/>
    </location>
</feature>
<reference evidence="4 5" key="1">
    <citation type="submission" date="2020-04" db="EMBL/GenBank/DDBJ databases">
        <title>Draft genome of Leeia sp. IMCC25680.</title>
        <authorList>
            <person name="Song J."/>
            <person name="Cho J.-C."/>
        </authorList>
    </citation>
    <scope>NUCLEOTIDE SEQUENCE [LARGE SCALE GENOMIC DNA]</scope>
    <source>
        <strain evidence="4 5">IMCC25680</strain>
    </source>
</reference>
<evidence type="ECO:0000313" key="5">
    <source>
        <dbReference type="Proteomes" id="UP000587991"/>
    </source>
</evidence>
<dbReference type="PROSITE" id="PS50405">
    <property type="entry name" value="GST_CTER"/>
    <property type="match status" value="1"/>
</dbReference>
<dbReference type="SFLD" id="SFLDG01150">
    <property type="entry name" value="Main.1:_Beta-like"/>
    <property type="match status" value="1"/>
</dbReference>
<dbReference type="InterPro" id="IPR040079">
    <property type="entry name" value="Glutathione_S-Trfase"/>
</dbReference>
<gene>
    <name evidence="4" type="primary">gstA</name>
    <name evidence="4" type="ORF">HF682_17280</name>
</gene>
<dbReference type="Gene3D" id="1.20.1050.10">
    <property type="match status" value="1"/>
</dbReference>
<dbReference type="PANTHER" id="PTHR44051">
    <property type="entry name" value="GLUTATHIONE S-TRANSFERASE-RELATED"/>
    <property type="match status" value="1"/>
</dbReference>
<dbReference type="Pfam" id="PF00043">
    <property type="entry name" value="GST_C"/>
    <property type="match status" value="1"/>
</dbReference>
<accession>A0A847SDA8</accession>
<dbReference type="InterPro" id="IPR004045">
    <property type="entry name" value="Glutathione_S-Trfase_N"/>
</dbReference>
<evidence type="ECO:0000259" key="3">
    <source>
        <dbReference type="PROSITE" id="PS50405"/>
    </source>
</evidence>
<dbReference type="InterPro" id="IPR010987">
    <property type="entry name" value="Glutathione-S-Trfase_C-like"/>
</dbReference>
<dbReference type="CDD" id="cd03188">
    <property type="entry name" value="GST_C_Beta"/>
    <property type="match status" value="1"/>
</dbReference>
<dbReference type="Gene3D" id="3.40.30.10">
    <property type="entry name" value="Glutaredoxin"/>
    <property type="match status" value="1"/>
</dbReference>
<evidence type="ECO:0000313" key="4">
    <source>
        <dbReference type="EMBL" id="NLR76925.1"/>
    </source>
</evidence>
<dbReference type="InterPro" id="IPR036249">
    <property type="entry name" value="Thioredoxin-like_sf"/>
</dbReference>
<dbReference type="EMBL" id="JABAIM010000005">
    <property type="protein sequence ID" value="NLR76925.1"/>
    <property type="molecule type" value="Genomic_DNA"/>
</dbReference>
<dbReference type="AlphaFoldDB" id="A0A847SDA8"/>
<evidence type="ECO:0000259" key="2">
    <source>
        <dbReference type="PROSITE" id="PS50404"/>
    </source>
</evidence>
<dbReference type="EC" id="2.5.1.18" evidence="4"/>
<evidence type="ECO:0000256" key="1">
    <source>
        <dbReference type="RuleBase" id="RU003494"/>
    </source>
</evidence>
<dbReference type="CDD" id="cd03057">
    <property type="entry name" value="GST_N_Beta"/>
    <property type="match status" value="1"/>
</dbReference>
<keyword evidence="5" id="KW-1185">Reference proteome</keyword>
<organism evidence="4 5">
    <name type="scientific">Leeia aquatica</name>
    <dbReference type="NCBI Taxonomy" id="2725557"/>
    <lineage>
        <taxon>Bacteria</taxon>
        <taxon>Pseudomonadati</taxon>
        <taxon>Pseudomonadota</taxon>
        <taxon>Betaproteobacteria</taxon>
        <taxon>Neisseriales</taxon>
        <taxon>Leeiaceae</taxon>
        <taxon>Leeia</taxon>
    </lineage>
</organism>
<dbReference type="NCBIfam" id="NF007831">
    <property type="entry name" value="PRK10542.1"/>
    <property type="match status" value="1"/>
</dbReference>
<dbReference type="InterPro" id="IPR036282">
    <property type="entry name" value="Glutathione-S-Trfase_C_sf"/>
</dbReference>
<name>A0A847SDA8_9NEIS</name>
<dbReference type="SUPFAM" id="SSF47616">
    <property type="entry name" value="GST C-terminal domain-like"/>
    <property type="match status" value="1"/>
</dbReference>